<protein>
    <submittedName>
        <fullName evidence="1">Uncharacterized protein</fullName>
    </submittedName>
</protein>
<dbReference type="EMBL" id="EU970176">
    <property type="protein sequence ID" value="ACG42294.1"/>
    <property type="molecule type" value="mRNA"/>
</dbReference>
<proteinExistence type="evidence at transcript level"/>
<dbReference type="AlphaFoldDB" id="B6TYW1"/>
<name>B6TYW1_MAIZE</name>
<sequence>MEKEMLTEATEVIVWREILSVLEIGEFAPAERKSSNFYSSFTAVAKCSPVVVVLGVWPLQAETKKAQGG</sequence>
<accession>B6TYW1</accession>
<reference evidence="1" key="1">
    <citation type="journal article" date="2009" name="Plant Mol. Biol.">
        <title>Insights into corn genes derived from large-scale cDNA sequencing.</title>
        <authorList>
            <person name="Alexandrov N.N."/>
            <person name="Brover V.V."/>
            <person name="Freidin S."/>
            <person name="Troukhan M.E."/>
            <person name="Tatarinova T.V."/>
            <person name="Zhang H."/>
            <person name="Swaller T.J."/>
            <person name="Lu Y.P."/>
            <person name="Bouck J."/>
            <person name="Flavell R.B."/>
            <person name="Feldmann K.A."/>
        </authorList>
    </citation>
    <scope>NUCLEOTIDE SEQUENCE</scope>
</reference>
<evidence type="ECO:0000313" key="1">
    <source>
        <dbReference type="EMBL" id="ACG42294.1"/>
    </source>
</evidence>
<organism evidence="1">
    <name type="scientific">Zea mays</name>
    <name type="common">Maize</name>
    <dbReference type="NCBI Taxonomy" id="4577"/>
    <lineage>
        <taxon>Eukaryota</taxon>
        <taxon>Viridiplantae</taxon>
        <taxon>Streptophyta</taxon>
        <taxon>Embryophyta</taxon>
        <taxon>Tracheophyta</taxon>
        <taxon>Spermatophyta</taxon>
        <taxon>Magnoliopsida</taxon>
        <taxon>Liliopsida</taxon>
        <taxon>Poales</taxon>
        <taxon>Poaceae</taxon>
        <taxon>PACMAD clade</taxon>
        <taxon>Panicoideae</taxon>
        <taxon>Andropogonodae</taxon>
        <taxon>Andropogoneae</taxon>
        <taxon>Tripsacinae</taxon>
        <taxon>Zea</taxon>
    </lineage>
</organism>